<dbReference type="EMBL" id="PFED01000052">
    <property type="protein sequence ID" value="PJE63111.1"/>
    <property type="molecule type" value="Genomic_DNA"/>
</dbReference>
<comment type="similarity">
    <text evidence="1">Belongs to the universal ribosomal protein uL2 family.</text>
</comment>
<dbReference type="AlphaFoldDB" id="A0A2M8KT80"/>
<sequence length="248" mass="27196">MKTSKNSLKKILIKHSGRDSKGHVSIRSRGGRHKRFYRTIDWKRDKRDSAAVVKAIEYDPNRSCDVALLQYEDGEMRYILHPLEVKVGDTLYAGDKALIEAGHAMPVGNIPIGVPIHNVELRAGVGAVMVRSAGGQATIVGKDEKHAIVKFPSGELRKIPLTCYATIGQIGNEGRKHEKLGKAGRSRHLGIRPHVRGVAMNPSSHPHGGGEGRSGEGMHPKTPWGKSARGTKTRNRKKKNPLIVKGRK</sequence>
<dbReference type="GO" id="GO:0003735">
    <property type="term" value="F:structural constituent of ribosome"/>
    <property type="evidence" value="ECO:0007669"/>
    <property type="project" value="InterPro"/>
</dbReference>
<dbReference type="FunFam" id="2.30.30.30:FF:000001">
    <property type="entry name" value="50S ribosomal protein L2"/>
    <property type="match status" value="1"/>
</dbReference>
<reference evidence="10" key="1">
    <citation type="submission" date="2017-09" db="EMBL/GenBank/DDBJ databases">
        <title>Depth-based differentiation of microbial function through sediment-hosted aquifers and enrichment of novel symbionts in the deep terrestrial subsurface.</title>
        <authorList>
            <person name="Probst A.J."/>
            <person name="Ladd B."/>
            <person name="Jarett J.K."/>
            <person name="Geller-Mcgrath D.E."/>
            <person name="Sieber C.M.K."/>
            <person name="Emerson J.B."/>
            <person name="Anantharaman K."/>
            <person name="Thomas B.C."/>
            <person name="Malmstrom R."/>
            <person name="Stieglmeier M."/>
            <person name="Klingl A."/>
            <person name="Woyke T."/>
            <person name="Ryan C.M."/>
            <person name="Banfield J.F."/>
        </authorList>
    </citation>
    <scope>NUCLEOTIDE SEQUENCE [LARGE SCALE GENOMIC DNA]</scope>
</reference>
<dbReference type="SUPFAM" id="SSF50249">
    <property type="entry name" value="Nucleic acid-binding proteins"/>
    <property type="match status" value="1"/>
</dbReference>
<dbReference type="SMART" id="SM01383">
    <property type="entry name" value="Ribosomal_L2"/>
    <property type="match status" value="1"/>
</dbReference>
<dbReference type="SMART" id="SM01382">
    <property type="entry name" value="Ribosomal_L2_C"/>
    <property type="match status" value="1"/>
</dbReference>
<feature type="domain" description="Large ribosomal subunit protein uL2 C-terminal" evidence="7">
    <location>
        <begin position="99"/>
        <end position="227"/>
    </location>
</feature>
<dbReference type="GO" id="GO:0016740">
    <property type="term" value="F:transferase activity"/>
    <property type="evidence" value="ECO:0007669"/>
    <property type="project" value="InterPro"/>
</dbReference>
<evidence type="ECO:0000256" key="4">
    <source>
        <dbReference type="ARBA" id="ARBA00035242"/>
    </source>
</evidence>
<evidence type="ECO:0000259" key="8">
    <source>
        <dbReference type="SMART" id="SM01383"/>
    </source>
</evidence>
<organism evidence="9 10">
    <name type="scientific">Candidatus Roizmanbacteria bacterium CG10_big_fil_rev_8_21_14_0_10_39_6</name>
    <dbReference type="NCBI Taxonomy" id="1974853"/>
    <lineage>
        <taxon>Bacteria</taxon>
        <taxon>Candidatus Roizmaniibacteriota</taxon>
    </lineage>
</organism>
<dbReference type="Pfam" id="PF00181">
    <property type="entry name" value="Ribosomal_L2_N"/>
    <property type="match status" value="1"/>
</dbReference>
<accession>A0A2M8KT80</accession>
<dbReference type="InterPro" id="IPR014726">
    <property type="entry name" value="Ribosomal_uL2_dom3"/>
</dbReference>
<dbReference type="InterPro" id="IPR022669">
    <property type="entry name" value="Ribosomal_uL2_C"/>
</dbReference>
<evidence type="ECO:0000313" key="9">
    <source>
        <dbReference type="EMBL" id="PJE63111.1"/>
    </source>
</evidence>
<dbReference type="InterPro" id="IPR005880">
    <property type="entry name" value="Ribosomal_uL2_bac/org-type"/>
</dbReference>
<comment type="caution">
    <text evidence="9">The sequence shown here is derived from an EMBL/GenBank/DDBJ whole genome shotgun (WGS) entry which is preliminary data.</text>
</comment>
<protein>
    <recommendedName>
        <fullName evidence="4">Large ribosomal subunit protein uL2</fullName>
    </recommendedName>
    <alternativeName>
        <fullName evidence="5">50S ribosomal protein L2</fullName>
    </alternativeName>
</protein>
<dbReference type="GO" id="GO:0015934">
    <property type="term" value="C:large ribosomal subunit"/>
    <property type="evidence" value="ECO:0007669"/>
    <property type="project" value="InterPro"/>
</dbReference>
<dbReference type="InterPro" id="IPR008991">
    <property type="entry name" value="Translation_prot_SH3-like_sf"/>
</dbReference>
<keyword evidence="3" id="KW-0687">Ribonucleoprotein</keyword>
<dbReference type="FunFam" id="4.10.950.10:FF:000001">
    <property type="entry name" value="50S ribosomal protein L2"/>
    <property type="match status" value="1"/>
</dbReference>
<feature type="region of interest" description="Disordered" evidence="6">
    <location>
        <begin position="196"/>
        <end position="248"/>
    </location>
</feature>
<dbReference type="NCBIfam" id="TIGR01171">
    <property type="entry name" value="rplB_bact"/>
    <property type="match status" value="1"/>
</dbReference>
<name>A0A2M8KT80_9BACT</name>
<dbReference type="InterPro" id="IPR014722">
    <property type="entry name" value="Rib_uL2_dom2"/>
</dbReference>
<evidence type="ECO:0000256" key="2">
    <source>
        <dbReference type="ARBA" id="ARBA00022980"/>
    </source>
</evidence>
<dbReference type="GO" id="GO:0002181">
    <property type="term" value="P:cytoplasmic translation"/>
    <property type="evidence" value="ECO:0007669"/>
    <property type="project" value="TreeGrafter"/>
</dbReference>
<evidence type="ECO:0000259" key="7">
    <source>
        <dbReference type="SMART" id="SM01382"/>
    </source>
</evidence>
<dbReference type="PANTHER" id="PTHR13691">
    <property type="entry name" value="RIBOSOMAL PROTEIN L2"/>
    <property type="match status" value="1"/>
</dbReference>
<feature type="compositionally biased region" description="Basic and acidic residues" evidence="6">
    <location>
        <begin position="208"/>
        <end position="219"/>
    </location>
</feature>
<evidence type="ECO:0000256" key="5">
    <source>
        <dbReference type="ARBA" id="ARBA00035459"/>
    </source>
</evidence>
<evidence type="ECO:0000313" key="10">
    <source>
        <dbReference type="Proteomes" id="UP000229554"/>
    </source>
</evidence>
<dbReference type="Gene3D" id="2.40.50.140">
    <property type="entry name" value="Nucleic acid-binding proteins"/>
    <property type="match status" value="1"/>
</dbReference>
<evidence type="ECO:0000256" key="3">
    <source>
        <dbReference type="ARBA" id="ARBA00023274"/>
    </source>
</evidence>
<keyword evidence="2 9" id="KW-0689">Ribosomal protein</keyword>
<dbReference type="Gene3D" id="2.30.30.30">
    <property type="match status" value="1"/>
</dbReference>
<dbReference type="PANTHER" id="PTHR13691:SF5">
    <property type="entry name" value="LARGE RIBOSOMAL SUBUNIT PROTEIN UL2M"/>
    <property type="match status" value="1"/>
</dbReference>
<feature type="compositionally biased region" description="Basic residues" evidence="6">
    <location>
        <begin position="229"/>
        <end position="248"/>
    </location>
</feature>
<dbReference type="PIRSF" id="PIRSF002158">
    <property type="entry name" value="Ribosomal_L2"/>
    <property type="match status" value="1"/>
</dbReference>
<dbReference type="GO" id="GO:0003723">
    <property type="term" value="F:RNA binding"/>
    <property type="evidence" value="ECO:0007669"/>
    <property type="project" value="InterPro"/>
</dbReference>
<feature type="domain" description="Large ribosomal subunit protein uL2 RNA-binding" evidence="8">
    <location>
        <begin position="17"/>
        <end position="93"/>
    </location>
</feature>
<evidence type="ECO:0000256" key="6">
    <source>
        <dbReference type="SAM" id="MobiDB-lite"/>
    </source>
</evidence>
<dbReference type="SUPFAM" id="SSF50104">
    <property type="entry name" value="Translation proteins SH3-like domain"/>
    <property type="match status" value="1"/>
</dbReference>
<dbReference type="Pfam" id="PF03947">
    <property type="entry name" value="Ribosomal_L2_C"/>
    <property type="match status" value="1"/>
</dbReference>
<dbReference type="InterPro" id="IPR012340">
    <property type="entry name" value="NA-bd_OB-fold"/>
</dbReference>
<evidence type="ECO:0000256" key="1">
    <source>
        <dbReference type="ARBA" id="ARBA00005636"/>
    </source>
</evidence>
<dbReference type="InterPro" id="IPR002171">
    <property type="entry name" value="Ribosomal_uL2"/>
</dbReference>
<dbReference type="Gene3D" id="4.10.950.10">
    <property type="entry name" value="Ribosomal protein L2, domain 3"/>
    <property type="match status" value="1"/>
</dbReference>
<dbReference type="Proteomes" id="UP000229554">
    <property type="component" value="Unassembled WGS sequence"/>
</dbReference>
<gene>
    <name evidence="9" type="ORF">COU88_01300</name>
</gene>
<dbReference type="InterPro" id="IPR022666">
    <property type="entry name" value="Ribosomal_uL2_RNA-bd_dom"/>
</dbReference>
<proteinExistence type="inferred from homology"/>